<dbReference type="CDD" id="cd20557">
    <property type="entry name" value="CYCLIN_ScPCL1-like"/>
    <property type="match status" value="1"/>
</dbReference>
<dbReference type="eggNOG" id="KOG1674">
    <property type="taxonomic scope" value="Eukaryota"/>
</dbReference>
<feature type="domain" description="Cyclin-like" evidence="3">
    <location>
        <begin position="61"/>
        <end position="149"/>
    </location>
</feature>
<feature type="region of interest" description="Disordered" evidence="2">
    <location>
        <begin position="33"/>
        <end position="54"/>
    </location>
</feature>
<dbReference type="PaxDb" id="284590-Q6CNE3"/>
<dbReference type="InterPro" id="IPR036915">
    <property type="entry name" value="Cyclin-like_sf"/>
</dbReference>
<evidence type="ECO:0000256" key="1">
    <source>
        <dbReference type="RuleBase" id="RU000383"/>
    </source>
</evidence>
<accession>Q6CNE3</accession>
<dbReference type="PANTHER" id="PTHR15615:SF114">
    <property type="entry name" value="PHO85 CYCLIN-1"/>
    <property type="match status" value="1"/>
</dbReference>
<dbReference type="Proteomes" id="UP000000598">
    <property type="component" value="Chromosome E"/>
</dbReference>
<dbReference type="OMA" id="HNVIACD"/>
<dbReference type="PANTHER" id="PTHR15615">
    <property type="match status" value="1"/>
</dbReference>
<dbReference type="FunCoup" id="Q6CNE3">
    <property type="interactions" value="258"/>
</dbReference>
<dbReference type="STRING" id="284590.Q6CNE3"/>
<protein>
    <submittedName>
        <fullName evidence="4">KLLA0E13223p</fullName>
    </submittedName>
</protein>
<dbReference type="GO" id="GO:0005634">
    <property type="term" value="C:nucleus"/>
    <property type="evidence" value="ECO:0007669"/>
    <property type="project" value="TreeGrafter"/>
</dbReference>
<dbReference type="SUPFAM" id="SSF47954">
    <property type="entry name" value="Cyclin-like"/>
    <property type="match status" value="1"/>
</dbReference>
<name>Q6CNE3_KLULA</name>
<dbReference type="GO" id="GO:0019901">
    <property type="term" value="F:protein kinase binding"/>
    <property type="evidence" value="ECO:0007669"/>
    <property type="project" value="InterPro"/>
</dbReference>
<dbReference type="Pfam" id="PF00134">
    <property type="entry name" value="Cyclin_N"/>
    <property type="match status" value="1"/>
</dbReference>
<dbReference type="InParanoid" id="Q6CNE3"/>
<dbReference type="GO" id="GO:0000307">
    <property type="term" value="C:cyclin-dependent protein kinase holoenzyme complex"/>
    <property type="evidence" value="ECO:0007669"/>
    <property type="project" value="UniProtKB-ARBA"/>
</dbReference>
<evidence type="ECO:0000256" key="2">
    <source>
        <dbReference type="SAM" id="MobiDB-lite"/>
    </source>
</evidence>
<gene>
    <name evidence="4" type="ORF">KLLA0_E13223g</name>
</gene>
<dbReference type="InterPro" id="IPR013763">
    <property type="entry name" value="Cyclin-like_dom"/>
</dbReference>
<keyword evidence="5" id="KW-1185">Reference proteome</keyword>
<dbReference type="SMART" id="SM00385">
    <property type="entry name" value="CYCLIN"/>
    <property type="match status" value="1"/>
</dbReference>
<dbReference type="EMBL" id="CR382125">
    <property type="protein sequence ID" value="CAG99633.1"/>
    <property type="molecule type" value="Genomic_DNA"/>
</dbReference>
<organism evidence="4 5">
    <name type="scientific">Kluyveromyces lactis (strain ATCC 8585 / CBS 2359 / DSM 70799 / NBRC 1267 / NRRL Y-1140 / WM37)</name>
    <name type="common">Yeast</name>
    <name type="synonym">Candida sphaerica</name>
    <dbReference type="NCBI Taxonomy" id="284590"/>
    <lineage>
        <taxon>Eukaryota</taxon>
        <taxon>Fungi</taxon>
        <taxon>Dikarya</taxon>
        <taxon>Ascomycota</taxon>
        <taxon>Saccharomycotina</taxon>
        <taxon>Saccharomycetes</taxon>
        <taxon>Saccharomycetales</taxon>
        <taxon>Saccharomycetaceae</taxon>
        <taxon>Kluyveromyces</taxon>
    </lineage>
</organism>
<keyword evidence="1" id="KW-0195">Cyclin</keyword>
<evidence type="ECO:0000259" key="3">
    <source>
        <dbReference type="SMART" id="SM00385"/>
    </source>
</evidence>
<dbReference type="KEGG" id="kla:KLLA0_E13223g"/>
<dbReference type="AlphaFoldDB" id="Q6CNE3"/>
<dbReference type="Gene3D" id="1.10.472.10">
    <property type="entry name" value="Cyclin-like"/>
    <property type="match status" value="1"/>
</dbReference>
<evidence type="ECO:0000313" key="4">
    <source>
        <dbReference type="EMBL" id="CAG99633.1"/>
    </source>
</evidence>
<dbReference type="InterPro" id="IPR012104">
    <property type="entry name" value="PHO85_cyclin_1/2/9"/>
</dbReference>
<dbReference type="GO" id="GO:0016538">
    <property type="term" value="F:cyclin-dependent protein serine/threonine kinase regulator activity"/>
    <property type="evidence" value="ECO:0007669"/>
    <property type="project" value="TreeGrafter"/>
</dbReference>
<sequence>MFKKKSLEILFDSPVSDDMIKFLTDHALRVIPTQNRNQRYPPSPPGTPSSKNHNGVPSLMTFISRLVRYTNVYTSTLLTTVVYLNRLRELLPSDAAGLPTTCHRIFLACLILSAKYHNDSSPLNKHWTKYTDGMFTLRDVNLMERQLLQLFEWDLRVESEELWDNLYDLANPIRRDLERGAQINKTRQRAKAQAQQKASQFYYHQRNLSACSSTATLLGNSRSGSINSLDILKEYESSSSSSSSTLSSPTYTEEMNYKKYTMDPRYYNTVRPVQHTDPTIYT</sequence>
<dbReference type="HOGENOM" id="CLU_018149_0_2_1"/>
<dbReference type="InterPro" id="IPR006671">
    <property type="entry name" value="Cyclin_N"/>
</dbReference>
<dbReference type="GO" id="GO:0051726">
    <property type="term" value="P:regulation of cell cycle"/>
    <property type="evidence" value="ECO:0007669"/>
    <property type="project" value="InterPro"/>
</dbReference>
<evidence type="ECO:0000313" key="5">
    <source>
        <dbReference type="Proteomes" id="UP000000598"/>
    </source>
</evidence>
<reference evidence="4 5" key="1">
    <citation type="journal article" date="2004" name="Nature">
        <title>Genome evolution in yeasts.</title>
        <authorList>
            <consortium name="Genolevures"/>
            <person name="Dujon B."/>
            <person name="Sherman D."/>
            <person name="Fischer G."/>
            <person name="Durrens P."/>
            <person name="Casaregola S."/>
            <person name="Lafontaine I."/>
            <person name="de Montigny J."/>
            <person name="Marck C."/>
            <person name="Neuveglise C."/>
            <person name="Talla E."/>
            <person name="Goffard N."/>
            <person name="Frangeul L."/>
            <person name="Aigle M."/>
            <person name="Anthouard V."/>
            <person name="Babour A."/>
            <person name="Barbe V."/>
            <person name="Barnay S."/>
            <person name="Blanchin S."/>
            <person name="Beckerich J.M."/>
            <person name="Beyne E."/>
            <person name="Bleykasten C."/>
            <person name="Boisrame A."/>
            <person name="Boyer J."/>
            <person name="Cattolico L."/>
            <person name="Confanioleri F."/>
            <person name="de Daruvar A."/>
            <person name="Despons L."/>
            <person name="Fabre E."/>
            <person name="Fairhead C."/>
            <person name="Ferry-Dumazet H."/>
            <person name="Groppi A."/>
            <person name="Hantraye F."/>
            <person name="Hennequin C."/>
            <person name="Jauniaux N."/>
            <person name="Joyet P."/>
            <person name="Kachouri R."/>
            <person name="Kerrest A."/>
            <person name="Koszul R."/>
            <person name="Lemaire M."/>
            <person name="Lesur I."/>
            <person name="Ma L."/>
            <person name="Muller H."/>
            <person name="Nicaud J.M."/>
            <person name="Nikolski M."/>
            <person name="Oztas S."/>
            <person name="Ozier-Kalogeropoulos O."/>
            <person name="Pellenz S."/>
            <person name="Potier S."/>
            <person name="Richard G.F."/>
            <person name="Straub M.L."/>
            <person name="Suleau A."/>
            <person name="Swennene D."/>
            <person name="Tekaia F."/>
            <person name="Wesolowski-Louvel M."/>
            <person name="Westhof E."/>
            <person name="Wirth B."/>
            <person name="Zeniou-Meyer M."/>
            <person name="Zivanovic I."/>
            <person name="Bolotin-Fukuhara M."/>
            <person name="Thierry A."/>
            <person name="Bouchier C."/>
            <person name="Caudron B."/>
            <person name="Scarpelli C."/>
            <person name="Gaillardin C."/>
            <person name="Weissenbach J."/>
            <person name="Wincker P."/>
            <person name="Souciet J.L."/>
        </authorList>
    </citation>
    <scope>NUCLEOTIDE SEQUENCE [LARGE SCALE GENOMIC DNA]</scope>
    <source>
        <strain evidence="5">ATCC 8585 / CBS 2359 / DSM 70799 / NBRC 1267 / NRRL Y-1140 / WM37</strain>
    </source>
</reference>
<dbReference type="PIRSF" id="PIRSF016511">
    <property type="entry name" value="Cyclin_Pcl"/>
    <property type="match status" value="1"/>
</dbReference>
<dbReference type="InterPro" id="IPR013922">
    <property type="entry name" value="Cyclin_PHO80-like"/>
</dbReference>
<comment type="similarity">
    <text evidence="1">Belongs to the cyclin family.</text>
</comment>
<proteinExistence type="inferred from homology"/>